<dbReference type="RefSeq" id="WP_206706695.1">
    <property type="nucleotide sequence ID" value="NZ_CP059066.1"/>
</dbReference>
<evidence type="ECO:0000256" key="8">
    <source>
        <dbReference type="ARBA" id="ARBA00023295"/>
    </source>
</evidence>
<dbReference type="InterPro" id="IPR011257">
    <property type="entry name" value="DNA_glycosylase"/>
</dbReference>
<evidence type="ECO:0000313" key="12">
    <source>
        <dbReference type="EMBL" id="QSQ09337.1"/>
    </source>
</evidence>
<dbReference type="Proteomes" id="UP000662904">
    <property type="component" value="Chromosome"/>
</dbReference>
<evidence type="ECO:0000256" key="6">
    <source>
        <dbReference type="ARBA" id="ARBA00023239"/>
    </source>
</evidence>
<dbReference type="SUPFAM" id="SSF48150">
    <property type="entry name" value="DNA-glycosylase"/>
    <property type="match status" value="1"/>
</dbReference>
<keyword evidence="6" id="KW-0456">Lyase</keyword>
<dbReference type="InterPro" id="IPR003265">
    <property type="entry name" value="HhH-GPD_domain"/>
</dbReference>
<organism evidence="12 13">
    <name type="scientific">Koleobacter methoxysyntrophicus</name>
    <dbReference type="NCBI Taxonomy" id="2751313"/>
    <lineage>
        <taxon>Bacteria</taxon>
        <taxon>Bacillati</taxon>
        <taxon>Bacillota</taxon>
        <taxon>Clostridia</taxon>
        <taxon>Koleobacterales</taxon>
        <taxon>Koleobacteraceae</taxon>
        <taxon>Koleobacter</taxon>
    </lineage>
</organism>
<comment type="similarity">
    <text evidence="1">Belongs to the type-1 OGG1 family.</text>
</comment>
<keyword evidence="5" id="KW-0234">DNA repair</keyword>
<dbReference type="PANTHER" id="PTHR10242:SF2">
    <property type="entry name" value="N-GLYCOSYLASE_DNA LYASE"/>
    <property type="match status" value="1"/>
</dbReference>
<keyword evidence="13" id="KW-1185">Reference proteome</keyword>
<dbReference type="EMBL" id="CP059066">
    <property type="protein sequence ID" value="QSQ09337.1"/>
    <property type="molecule type" value="Genomic_DNA"/>
</dbReference>
<evidence type="ECO:0000259" key="11">
    <source>
        <dbReference type="SMART" id="SM00478"/>
    </source>
</evidence>
<dbReference type="GO" id="GO:0006289">
    <property type="term" value="P:nucleotide-excision repair"/>
    <property type="evidence" value="ECO:0007669"/>
    <property type="project" value="InterPro"/>
</dbReference>
<evidence type="ECO:0000313" key="13">
    <source>
        <dbReference type="Proteomes" id="UP000662904"/>
    </source>
</evidence>
<dbReference type="InterPro" id="IPR023170">
    <property type="entry name" value="HhH_base_excis_C"/>
</dbReference>
<dbReference type="Gene3D" id="3.30.310.260">
    <property type="match status" value="1"/>
</dbReference>
<dbReference type="InterPro" id="IPR003583">
    <property type="entry name" value="Hlx-hairpin-Hlx_DNA-bd_motif"/>
</dbReference>
<dbReference type="Pfam" id="PF00730">
    <property type="entry name" value="HhH-GPD"/>
    <property type="match status" value="1"/>
</dbReference>
<proteinExistence type="inferred from homology"/>
<evidence type="ECO:0000256" key="2">
    <source>
        <dbReference type="ARBA" id="ARBA00012720"/>
    </source>
</evidence>
<evidence type="ECO:0000256" key="1">
    <source>
        <dbReference type="ARBA" id="ARBA00010679"/>
    </source>
</evidence>
<dbReference type="CDD" id="cd00056">
    <property type="entry name" value="ENDO3c"/>
    <property type="match status" value="1"/>
</dbReference>
<evidence type="ECO:0000259" key="10">
    <source>
        <dbReference type="SMART" id="SM00278"/>
    </source>
</evidence>
<accession>A0A8A0RPK5</accession>
<keyword evidence="4 12" id="KW-0378">Hydrolase</keyword>
<name>A0A8A0RPK5_9FIRM</name>
<dbReference type="GO" id="GO:0008534">
    <property type="term" value="F:oxidized purine nucleobase lesion DNA N-glycosylase activity"/>
    <property type="evidence" value="ECO:0007669"/>
    <property type="project" value="InterPro"/>
</dbReference>
<evidence type="ECO:0000256" key="4">
    <source>
        <dbReference type="ARBA" id="ARBA00022801"/>
    </source>
</evidence>
<dbReference type="SUPFAM" id="SSF55945">
    <property type="entry name" value="TATA-box binding protein-like"/>
    <property type="match status" value="1"/>
</dbReference>
<evidence type="ECO:0000256" key="5">
    <source>
        <dbReference type="ARBA" id="ARBA00023204"/>
    </source>
</evidence>
<dbReference type="GO" id="GO:0140078">
    <property type="term" value="F:class I DNA-(apurinic or apyrimidinic site) endonuclease activity"/>
    <property type="evidence" value="ECO:0007669"/>
    <property type="project" value="UniProtKB-EC"/>
</dbReference>
<feature type="domain" description="Helix-hairpin-helix DNA-binding motif class 1" evidence="10">
    <location>
        <begin position="211"/>
        <end position="230"/>
    </location>
</feature>
<dbReference type="SMART" id="SM00278">
    <property type="entry name" value="HhH1"/>
    <property type="match status" value="1"/>
</dbReference>
<comment type="catalytic activity">
    <reaction evidence="9">
        <text>2'-deoxyribonucleotide-(2'-deoxyribose 5'-phosphate)-2'-deoxyribonucleotide-DNA = a 3'-end 2'-deoxyribonucleotide-(2,3-dehydro-2,3-deoxyribose 5'-phosphate)-DNA + a 5'-end 5'-phospho-2'-deoxyribonucleoside-DNA + H(+)</text>
        <dbReference type="Rhea" id="RHEA:66592"/>
        <dbReference type="Rhea" id="RHEA-COMP:13180"/>
        <dbReference type="Rhea" id="RHEA-COMP:16897"/>
        <dbReference type="Rhea" id="RHEA-COMP:17067"/>
        <dbReference type="ChEBI" id="CHEBI:15378"/>
        <dbReference type="ChEBI" id="CHEBI:136412"/>
        <dbReference type="ChEBI" id="CHEBI:157695"/>
        <dbReference type="ChEBI" id="CHEBI:167181"/>
        <dbReference type="EC" id="4.2.99.18"/>
    </reaction>
</comment>
<dbReference type="Gene3D" id="1.10.1670.10">
    <property type="entry name" value="Helix-hairpin-Helix base-excision DNA repair enzymes (C-terminal)"/>
    <property type="match status" value="1"/>
</dbReference>
<evidence type="ECO:0000256" key="7">
    <source>
        <dbReference type="ARBA" id="ARBA00023268"/>
    </source>
</evidence>
<dbReference type="Pfam" id="PF07934">
    <property type="entry name" value="OGG_N"/>
    <property type="match status" value="1"/>
</dbReference>
<sequence length="301" mass="34631">MKDIHREVKDGEIYIKGLEAFNLRAMVECGQAFRWETEGGKEYTGIVRGMVIKVRQEGDTLIFRTSGGHESISFWLDYFDIDRDYAGLERELVKDETVAPAVIFSSGNRIMRQDPWECMMSFIISANNSIPLIKRVIENLSRKYGRPIDFEGETYYSFPDSKTLAGVPVEGLSECRCGYRAKYLKRTAEIVADMGNGLESLRELNTESAREELMKFPGVGPKVANCILLFSLQKYDAFPVDIWIKRIMEHLFFEGRETPVNKIQKAAGQRFGSRAGFVQQYLFYYAREKWDEIRSKEPGKI</sequence>
<keyword evidence="3" id="KW-0227">DNA damage</keyword>
<keyword evidence="8 12" id="KW-0326">Glycosidase</keyword>
<dbReference type="AlphaFoldDB" id="A0A8A0RPK5"/>
<dbReference type="PANTHER" id="PTHR10242">
    <property type="entry name" value="8-OXOGUANINE DNA GLYCOSYLASE"/>
    <property type="match status" value="1"/>
</dbReference>
<dbReference type="InterPro" id="IPR052054">
    <property type="entry name" value="Oxidative_DNA_repair_enzyme"/>
</dbReference>
<dbReference type="InterPro" id="IPR012904">
    <property type="entry name" value="OGG_N"/>
</dbReference>
<reference evidence="12" key="1">
    <citation type="submission" date="2020-07" db="EMBL/GenBank/DDBJ databases">
        <title>Koleobacter methoxysyntrophicus gen. nov., sp. nov., a novel anaerobic bacterium isolated from deep subsurface oil field and proposal of Koleobacterales ord. nov. in the phylum Firmicutes.</title>
        <authorList>
            <person name="Sakamoto S."/>
            <person name="Tamaki H."/>
        </authorList>
    </citation>
    <scope>NUCLEOTIDE SEQUENCE</scope>
    <source>
        <strain evidence="12">NRmbB1</strain>
    </source>
</reference>
<dbReference type="SMART" id="SM00478">
    <property type="entry name" value="ENDO3c"/>
    <property type="match status" value="1"/>
</dbReference>
<feature type="domain" description="HhH-GPD" evidence="11">
    <location>
        <begin position="124"/>
        <end position="287"/>
    </location>
</feature>
<gene>
    <name evidence="12" type="primary">alkA</name>
    <name evidence="12" type="ORF">H0A61_01698</name>
</gene>
<dbReference type="GO" id="GO:0003684">
    <property type="term" value="F:damaged DNA binding"/>
    <property type="evidence" value="ECO:0007669"/>
    <property type="project" value="InterPro"/>
</dbReference>
<dbReference type="KEGG" id="kme:H0A61_01698"/>
<evidence type="ECO:0000256" key="3">
    <source>
        <dbReference type="ARBA" id="ARBA00022763"/>
    </source>
</evidence>
<protein>
    <recommendedName>
        <fullName evidence="2">DNA-(apurinic or apyrimidinic site) lyase</fullName>
        <ecNumber evidence="2">4.2.99.18</ecNumber>
    </recommendedName>
</protein>
<evidence type="ECO:0000256" key="9">
    <source>
        <dbReference type="ARBA" id="ARBA00044632"/>
    </source>
</evidence>
<dbReference type="GO" id="GO:0006284">
    <property type="term" value="P:base-excision repair"/>
    <property type="evidence" value="ECO:0007669"/>
    <property type="project" value="InterPro"/>
</dbReference>
<dbReference type="EC" id="4.2.99.18" evidence="2"/>
<keyword evidence="7" id="KW-0511">Multifunctional enzyme</keyword>
<dbReference type="Gene3D" id="1.10.340.30">
    <property type="entry name" value="Hypothetical protein, domain 2"/>
    <property type="match status" value="1"/>
</dbReference>